<evidence type="ECO:0008006" key="3">
    <source>
        <dbReference type="Google" id="ProtNLM"/>
    </source>
</evidence>
<reference evidence="1" key="1">
    <citation type="submission" date="2022-03" db="EMBL/GenBank/DDBJ databases">
        <authorList>
            <person name="Martin H S."/>
        </authorList>
    </citation>
    <scope>NUCLEOTIDE SEQUENCE</scope>
</reference>
<feature type="non-terminal residue" evidence="1">
    <location>
        <position position="118"/>
    </location>
</feature>
<proteinExistence type="predicted"/>
<keyword evidence="2" id="KW-1185">Reference proteome</keyword>
<evidence type="ECO:0000313" key="2">
    <source>
        <dbReference type="Proteomes" id="UP000837857"/>
    </source>
</evidence>
<evidence type="ECO:0000313" key="1">
    <source>
        <dbReference type="EMBL" id="CAH2074322.1"/>
    </source>
</evidence>
<name>A0ABN8J2B0_9NEOP</name>
<organism evidence="1 2">
    <name type="scientific">Iphiclides podalirius</name>
    <name type="common">scarce swallowtail</name>
    <dbReference type="NCBI Taxonomy" id="110791"/>
    <lineage>
        <taxon>Eukaryota</taxon>
        <taxon>Metazoa</taxon>
        <taxon>Ecdysozoa</taxon>
        <taxon>Arthropoda</taxon>
        <taxon>Hexapoda</taxon>
        <taxon>Insecta</taxon>
        <taxon>Pterygota</taxon>
        <taxon>Neoptera</taxon>
        <taxon>Endopterygota</taxon>
        <taxon>Lepidoptera</taxon>
        <taxon>Glossata</taxon>
        <taxon>Ditrysia</taxon>
        <taxon>Papilionoidea</taxon>
        <taxon>Papilionidae</taxon>
        <taxon>Papilioninae</taxon>
        <taxon>Iphiclides</taxon>
    </lineage>
</organism>
<dbReference type="Proteomes" id="UP000837857">
    <property type="component" value="Chromosome 7"/>
</dbReference>
<dbReference type="EMBL" id="OW152819">
    <property type="protein sequence ID" value="CAH2074322.1"/>
    <property type="molecule type" value="Genomic_DNA"/>
</dbReference>
<protein>
    <recommendedName>
        <fullName evidence="3">Endonuclease/exonuclease/phosphatase</fullName>
    </recommendedName>
</protein>
<accession>A0ABN8J2B0</accession>
<sequence>MEHRERSPAKNRYVLAGVTDKKRTDAFKYLILGDFNFEDEGKGSFNKGAEKHPVDLTSTFPTERESSAPRWHNFAWLDGGALHSSAALAEARPTTDARGEIAEGIAFIRPVDASENEL</sequence>
<gene>
    <name evidence="1" type="ORF">IPOD504_LOCUS16023</name>
</gene>